<evidence type="ECO:0000313" key="3">
    <source>
        <dbReference type="Proteomes" id="UP000051861"/>
    </source>
</evidence>
<dbReference type="EMBL" id="LIZX01000213">
    <property type="protein sequence ID" value="KPJ63881.1"/>
    <property type="molecule type" value="Genomic_DNA"/>
</dbReference>
<keyword evidence="1" id="KW-0255">Endonuclease</keyword>
<reference evidence="2 3" key="1">
    <citation type="journal article" date="2015" name="Microbiome">
        <title>Genomic resolution of linkages in carbon, nitrogen, and sulfur cycling among widespread estuary sediment bacteria.</title>
        <authorList>
            <person name="Baker B.J."/>
            <person name="Lazar C.S."/>
            <person name="Teske A.P."/>
            <person name="Dick G.J."/>
        </authorList>
    </citation>
    <scope>NUCLEOTIDE SEQUENCE [LARGE SCALE GENOMIC DNA]</scope>
    <source>
        <strain evidence="2">DG_54_3</strain>
    </source>
</reference>
<name>A0A0S7XP94_UNCSA</name>
<dbReference type="PANTHER" id="PTHR46018">
    <property type="entry name" value="ZINC PHOSPHODIESTERASE ELAC PROTEIN 1"/>
    <property type="match status" value="1"/>
</dbReference>
<protein>
    <submittedName>
        <fullName evidence="2">Uncharacterized protein</fullName>
    </submittedName>
</protein>
<dbReference type="InterPro" id="IPR036866">
    <property type="entry name" value="RibonucZ/Hydroxyglut_hydro"/>
</dbReference>
<proteinExistence type="predicted"/>
<dbReference type="PANTHER" id="PTHR46018:SF2">
    <property type="entry name" value="ZINC PHOSPHODIESTERASE ELAC PROTEIN 1"/>
    <property type="match status" value="1"/>
</dbReference>
<keyword evidence="1" id="KW-0540">Nuclease</keyword>
<keyword evidence="1" id="KW-0378">Hydrolase</keyword>
<dbReference type="Gene3D" id="3.60.15.10">
    <property type="entry name" value="Ribonuclease Z/Hydroxyacylglutathione hydrolase-like"/>
    <property type="match status" value="1"/>
</dbReference>
<evidence type="ECO:0000313" key="2">
    <source>
        <dbReference type="EMBL" id="KPJ63881.1"/>
    </source>
</evidence>
<accession>A0A0S7XP94</accession>
<dbReference type="Pfam" id="PF23023">
    <property type="entry name" value="Anti-Pycsar_Apyc1"/>
    <property type="match status" value="1"/>
</dbReference>
<dbReference type="Proteomes" id="UP000051861">
    <property type="component" value="Unassembled WGS sequence"/>
</dbReference>
<dbReference type="GO" id="GO:0042781">
    <property type="term" value="F:3'-tRNA processing endoribonuclease activity"/>
    <property type="evidence" value="ECO:0007669"/>
    <property type="project" value="TreeGrafter"/>
</dbReference>
<comment type="caution">
    <text evidence="2">The sequence shown here is derived from an EMBL/GenBank/DDBJ whole genome shotgun (WGS) entry which is preliminary data.</text>
</comment>
<dbReference type="SUPFAM" id="SSF56281">
    <property type="entry name" value="Metallo-hydrolase/oxidoreductase"/>
    <property type="match status" value="1"/>
</dbReference>
<gene>
    <name evidence="2" type="ORF">AMJ44_13765</name>
</gene>
<feature type="non-terminal residue" evidence="2">
    <location>
        <position position="1"/>
    </location>
</feature>
<organism evidence="2 3">
    <name type="scientific">candidate division WOR-1 bacterium DG_54_3</name>
    <dbReference type="NCBI Taxonomy" id="1703775"/>
    <lineage>
        <taxon>Bacteria</taxon>
        <taxon>Bacillati</taxon>
        <taxon>Saganbacteria</taxon>
    </lineage>
</organism>
<evidence type="ECO:0000256" key="1">
    <source>
        <dbReference type="ARBA" id="ARBA00022759"/>
    </source>
</evidence>
<dbReference type="AlphaFoldDB" id="A0A0S7XP94"/>
<sequence length="208" mass="24147">DFNQINFIFITHSHIDHLGGLFLLIQMMHLTRRQTTLNIYLPDEAQKGVEDFLRTLYLFKEKLSLELNLHPIKPNFVFKNEEIDVNAYLNRHLSGNEELIREYNLPNQMQSFSLVINLEERKIVYSGDIESSNDLANIIFDADLLITECMHPRLEKLLSLITESKVKSAVFTHIPPELEGKEQAILEKAREFDFDNLLIAHDGLVIDV</sequence>